<dbReference type="PANTHER" id="PTHR11772">
    <property type="entry name" value="ASPARAGINE SYNTHETASE"/>
    <property type="match status" value="1"/>
</dbReference>
<dbReference type="Pfam" id="PF00733">
    <property type="entry name" value="Asn_synthase"/>
    <property type="match status" value="1"/>
</dbReference>
<dbReference type="PANTHER" id="PTHR11772:SF2">
    <property type="entry name" value="ASPARAGINE SYNTHETASE [GLUTAMINE-HYDROLYZING]"/>
    <property type="match status" value="1"/>
</dbReference>
<dbReference type="Gene3D" id="3.40.50.620">
    <property type="entry name" value="HUPs"/>
    <property type="match status" value="1"/>
</dbReference>
<evidence type="ECO:0000313" key="5">
    <source>
        <dbReference type="Proteomes" id="UP001428817"/>
    </source>
</evidence>
<name>A0ABP9QC62_9PSEU</name>
<keyword evidence="2" id="KW-0067">ATP-binding</keyword>
<dbReference type="InterPro" id="IPR014729">
    <property type="entry name" value="Rossmann-like_a/b/a_fold"/>
</dbReference>
<evidence type="ECO:0000256" key="1">
    <source>
        <dbReference type="ARBA" id="ARBA00022741"/>
    </source>
</evidence>
<organism evidence="4 5">
    <name type="scientific">Pseudonocardia eucalypti</name>
    <dbReference type="NCBI Taxonomy" id="648755"/>
    <lineage>
        <taxon>Bacteria</taxon>
        <taxon>Bacillati</taxon>
        <taxon>Actinomycetota</taxon>
        <taxon>Actinomycetes</taxon>
        <taxon>Pseudonocardiales</taxon>
        <taxon>Pseudonocardiaceae</taxon>
        <taxon>Pseudonocardia</taxon>
    </lineage>
</organism>
<sequence>MIRQTADSMEFVSDLYDIATGNPEARRTTDPEVAAGLVADETRDRLTAIFDRHPGDASVLLSGGVDSILVAAAAASLGVKPRAFTVVTDHSTDGTSAAAAAAALGLPHTVVRLTRDDVAALAAEVVERLGTAELWEVTAAIPVLAAARNGAADGGGAILTGSGADAIFAGGRTLGQPVDSPGAVREMDRVIRGESSANFTHHRLVPHFYPALLGADARRLMHVFQTVRFWRLAETLAPPALFGDHDKLCLRIACERLLPGPHRSLAWQRKHAIQRSSGLMEALAEAARGYAARLPGAKTYSDPAGEPFDAIATRLYLHILSGARGPVQKHGGEDDPEEEHRDR</sequence>
<keyword evidence="1" id="KW-0547">Nucleotide-binding</keyword>
<accession>A0ABP9QC62</accession>
<proteinExistence type="predicted"/>
<feature type="domain" description="Asparagine synthetase" evidence="3">
    <location>
        <begin position="58"/>
        <end position="195"/>
    </location>
</feature>
<dbReference type="EMBL" id="BAABJP010000015">
    <property type="protein sequence ID" value="GAA5158524.1"/>
    <property type="molecule type" value="Genomic_DNA"/>
</dbReference>
<dbReference type="CDD" id="cd01991">
    <property type="entry name" value="Asn_synthase_B_C"/>
    <property type="match status" value="1"/>
</dbReference>
<keyword evidence="5" id="KW-1185">Reference proteome</keyword>
<protein>
    <recommendedName>
        <fullName evidence="3">Asparagine synthetase domain-containing protein</fullName>
    </recommendedName>
</protein>
<dbReference type="SUPFAM" id="SSF52402">
    <property type="entry name" value="Adenine nucleotide alpha hydrolases-like"/>
    <property type="match status" value="1"/>
</dbReference>
<dbReference type="Proteomes" id="UP001428817">
    <property type="component" value="Unassembled WGS sequence"/>
</dbReference>
<evidence type="ECO:0000259" key="3">
    <source>
        <dbReference type="Pfam" id="PF00733"/>
    </source>
</evidence>
<dbReference type="InterPro" id="IPR050795">
    <property type="entry name" value="Asn_Synthetase"/>
</dbReference>
<evidence type="ECO:0000256" key="2">
    <source>
        <dbReference type="ARBA" id="ARBA00022840"/>
    </source>
</evidence>
<reference evidence="5" key="1">
    <citation type="journal article" date="2019" name="Int. J. Syst. Evol. Microbiol.">
        <title>The Global Catalogue of Microorganisms (GCM) 10K type strain sequencing project: providing services to taxonomists for standard genome sequencing and annotation.</title>
        <authorList>
            <consortium name="The Broad Institute Genomics Platform"/>
            <consortium name="The Broad Institute Genome Sequencing Center for Infectious Disease"/>
            <person name="Wu L."/>
            <person name="Ma J."/>
        </authorList>
    </citation>
    <scope>NUCLEOTIDE SEQUENCE [LARGE SCALE GENOMIC DNA]</scope>
    <source>
        <strain evidence="5">JCM 18303</strain>
    </source>
</reference>
<comment type="caution">
    <text evidence="4">The sequence shown here is derived from an EMBL/GenBank/DDBJ whole genome shotgun (WGS) entry which is preliminary data.</text>
</comment>
<gene>
    <name evidence="4" type="ORF">GCM10023321_38430</name>
</gene>
<dbReference type="RefSeq" id="WP_185059081.1">
    <property type="nucleotide sequence ID" value="NZ_BAABJP010000015.1"/>
</dbReference>
<evidence type="ECO:0000313" key="4">
    <source>
        <dbReference type="EMBL" id="GAA5158524.1"/>
    </source>
</evidence>
<dbReference type="InterPro" id="IPR001962">
    <property type="entry name" value="Asn_synthase"/>
</dbReference>